<gene>
    <name evidence="2" type="ORF">UU24_C0001G0012</name>
</gene>
<dbReference type="EMBL" id="LBZW01000001">
    <property type="protein sequence ID" value="KKR79853.1"/>
    <property type="molecule type" value="Genomic_DNA"/>
</dbReference>
<organism evidence="2 3">
    <name type="scientific">Candidatus Nomurabacteria bacterium GW2011_GWA2_40_9</name>
    <dbReference type="NCBI Taxonomy" id="1618734"/>
    <lineage>
        <taxon>Bacteria</taxon>
        <taxon>Candidatus Nomuraibacteriota</taxon>
    </lineage>
</organism>
<evidence type="ECO:0000313" key="2">
    <source>
        <dbReference type="EMBL" id="KKR79853.1"/>
    </source>
</evidence>
<dbReference type="GO" id="GO:0005737">
    <property type="term" value="C:cytoplasm"/>
    <property type="evidence" value="ECO:0007669"/>
    <property type="project" value="TreeGrafter"/>
</dbReference>
<dbReference type="Pfam" id="PF03690">
    <property type="entry name" value="MYG1_exonuc"/>
    <property type="match status" value="1"/>
</dbReference>
<dbReference type="PANTHER" id="PTHR11215">
    <property type="entry name" value="METAL DEPENDENT HYDROLASE - RELATED"/>
    <property type="match status" value="1"/>
</dbReference>
<name>A0A0G0TSC2_9BACT</name>
<dbReference type="PATRIC" id="fig|1618734.3.peg.14"/>
<reference evidence="2 3" key="1">
    <citation type="journal article" date="2015" name="Nature">
        <title>rRNA introns, odd ribosomes, and small enigmatic genomes across a large radiation of phyla.</title>
        <authorList>
            <person name="Brown C.T."/>
            <person name="Hug L.A."/>
            <person name="Thomas B.C."/>
            <person name="Sharon I."/>
            <person name="Castelle C.J."/>
            <person name="Singh A."/>
            <person name="Wilkins M.J."/>
            <person name="Williams K.H."/>
            <person name="Banfield J.F."/>
        </authorList>
    </citation>
    <scope>NUCLEOTIDE SEQUENCE [LARGE SCALE GENOMIC DNA]</scope>
</reference>
<proteinExistence type="inferred from homology"/>
<comment type="caution">
    <text evidence="2">The sequence shown here is derived from an EMBL/GenBank/DDBJ whole genome shotgun (WGS) entry which is preliminary data.</text>
</comment>
<sequence length="323" mass="36798">MHLFTEFLKNFMISRIKKQKVHKLVTHNGSFHSDDLFACAVLVIMLEDQGKKFEIIRTRDEEVLKQGDYVFDVGGMYVPELNKFDHHQRGGAGERDNGILYASFGLVWKNFGLDLCDGDEEVFNMIDRKIVAPIDSIDNGVDIVTPKFDNIVPYGGDQPFLIFTPTWQEDESETDNIFRVQVRSVAKVLRREIEVAKADSAGRQLIVEAYKNSANKQIIELPKSGFPRYLYQKTLSCFPEPIYVVYESAHTDNWKVEAITKSPDTLESRKYFPESWRGFMNNDPKFGDVTGVSDAIFCHKSGFLLTVKSKEGAMKLAELALKS</sequence>
<evidence type="ECO:0000313" key="3">
    <source>
        <dbReference type="Proteomes" id="UP000034749"/>
    </source>
</evidence>
<dbReference type="InterPro" id="IPR003226">
    <property type="entry name" value="MYG1_exonuclease"/>
</dbReference>
<evidence type="ECO:0008006" key="4">
    <source>
        <dbReference type="Google" id="ProtNLM"/>
    </source>
</evidence>
<comment type="similarity">
    <text evidence="1">Belongs to the MYG1 family.</text>
</comment>
<evidence type="ECO:0000256" key="1">
    <source>
        <dbReference type="ARBA" id="ARBA00010105"/>
    </source>
</evidence>
<dbReference type="PANTHER" id="PTHR11215:SF1">
    <property type="entry name" value="MYG1 EXONUCLEASE"/>
    <property type="match status" value="1"/>
</dbReference>
<dbReference type="AlphaFoldDB" id="A0A0G0TSC2"/>
<protein>
    <recommendedName>
        <fullName evidence="4">Metal-dependent protein hydrolase</fullName>
    </recommendedName>
</protein>
<accession>A0A0G0TSC2</accession>
<dbReference type="Proteomes" id="UP000034749">
    <property type="component" value="Unassembled WGS sequence"/>
</dbReference>